<dbReference type="STRING" id="1936003.STSP2_03396"/>
<keyword evidence="2" id="KW-0812">Transmembrane</keyword>
<protein>
    <recommendedName>
        <fullName evidence="5">Type II secretion system protein</fullName>
    </recommendedName>
</protein>
<proteinExistence type="predicted"/>
<evidence type="ECO:0000256" key="1">
    <source>
        <dbReference type="SAM" id="MobiDB-lite"/>
    </source>
</evidence>
<evidence type="ECO:0000256" key="2">
    <source>
        <dbReference type="SAM" id="Phobius"/>
    </source>
</evidence>
<name>A0A1U9NQI6_9BACT</name>
<sequence length="287" mass="31618">MGQSKLSRIDVFVTVITLIIISFMMTSFLGCVVVYSPKLKCYNNLKGVGTALAAYAYYNNDEFPVAGGDGPWSQKLGWDYDDPKASFDPGDKYEHAPRTLTASWYILTREMDLDPSALVCPAVIGATRFNGDGSSTELIDMWDFGDTPYEHVSYSIQNQYGKYPAHKTSPADNAIAADMSPWFDANGDILPPATGTDSPQLIDPSDLDTWQLGNSRNHNGKGQNVLFNDMHVSFEKTPTVGVDQDNIYTYWTNPDNPTPADKQQGQNPTARDKANDSQAPEDSFLAI</sequence>
<keyword evidence="2" id="KW-1133">Transmembrane helix</keyword>
<accession>A0A1U9NQI6</accession>
<dbReference type="AlphaFoldDB" id="A0A1U9NQI6"/>
<dbReference type="PROSITE" id="PS51257">
    <property type="entry name" value="PROKAR_LIPOPROTEIN"/>
    <property type="match status" value="1"/>
</dbReference>
<feature type="transmembrane region" description="Helical" evidence="2">
    <location>
        <begin position="12"/>
        <end position="35"/>
    </location>
</feature>
<evidence type="ECO:0000313" key="4">
    <source>
        <dbReference type="Proteomes" id="UP000189674"/>
    </source>
</evidence>
<evidence type="ECO:0000313" key="3">
    <source>
        <dbReference type="EMBL" id="AQT70191.1"/>
    </source>
</evidence>
<keyword evidence="2" id="KW-0472">Membrane</keyword>
<keyword evidence="4" id="KW-1185">Reference proteome</keyword>
<dbReference type="RefSeq" id="WP_169853296.1">
    <property type="nucleotide sequence ID" value="NZ_CP019791.1"/>
</dbReference>
<gene>
    <name evidence="3" type="ORF">STSP2_03396</name>
</gene>
<feature type="region of interest" description="Disordered" evidence="1">
    <location>
        <begin position="252"/>
        <end position="287"/>
    </location>
</feature>
<dbReference type="EMBL" id="CP019791">
    <property type="protein sequence ID" value="AQT70191.1"/>
    <property type="molecule type" value="Genomic_DNA"/>
</dbReference>
<organism evidence="3 4">
    <name type="scientific">Anaerohalosphaera lusitana</name>
    <dbReference type="NCBI Taxonomy" id="1936003"/>
    <lineage>
        <taxon>Bacteria</taxon>
        <taxon>Pseudomonadati</taxon>
        <taxon>Planctomycetota</taxon>
        <taxon>Phycisphaerae</taxon>
        <taxon>Sedimentisphaerales</taxon>
        <taxon>Anaerohalosphaeraceae</taxon>
        <taxon>Anaerohalosphaera</taxon>
    </lineage>
</organism>
<dbReference type="Proteomes" id="UP000189674">
    <property type="component" value="Chromosome"/>
</dbReference>
<dbReference type="KEGG" id="alus:STSP2_03396"/>
<feature type="compositionally biased region" description="Polar residues" evidence="1">
    <location>
        <begin position="252"/>
        <end position="269"/>
    </location>
</feature>
<evidence type="ECO:0008006" key="5">
    <source>
        <dbReference type="Google" id="ProtNLM"/>
    </source>
</evidence>
<reference evidence="4" key="1">
    <citation type="submission" date="2017-02" db="EMBL/GenBank/DDBJ databases">
        <title>Comparative genomics and description of representatives of a novel lineage of planctomycetes thriving in anoxic sediments.</title>
        <authorList>
            <person name="Spring S."/>
            <person name="Bunk B."/>
            <person name="Sproer C."/>
        </authorList>
    </citation>
    <scope>NUCLEOTIDE SEQUENCE [LARGE SCALE GENOMIC DNA]</scope>
    <source>
        <strain evidence="4">ST-NAGAB-D1</strain>
    </source>
</reference>